<protein>
    <submittedName>
        <fullName evidence="1">Uncharacterized protein</fullName>
    </submittedName>
</protein>
<keyword evidence="2" id="KW-1185">Reference proteome</keyword>
<dbReference type="Proteomes" id="UP000251558">
    <property type="component" value="Unassembled WGS sequence"/>
</dbReference>
<evidence type="ECO:0000313" key="1">
    <source>
        <dbReference type="EMBL" id="RAZ85425.1"/>
    </source>
</evidence>
<proteinExistence type="predicted"/>
<reference evidence="1 2" key="1">
    <citation type="submission" date="2018-07" db="EMBL/GenBank/DDBJ databases">
        <title>Diversity of Mesorhizobium strains in Brazil.</title>
        <authorList>
            <person name="Helene L.C.F."/>
            <person name="Dall'Agnol R."/>
            <person name="Delamuta J.R.M."/>
            <person name="Hungria M."/>
        </authorList>
    </citation>
    <scope>NUCLEOTIDE SEQUENCE [LARGE SCALE GENOMIC DNA]</scope>
    <source>
        <strain evidence="1 2">AC99b</strain>
    </source>
</reference>
<name>A0A330HAI9_9HYPH</name>
<comment type="caution">
    <text evidence="1">The sequence shown here is derived from an EMBL/GenBank/DDBJ whole genome shotgun (WGS) entry which is preliminary data.</text>
</comment>
<dbReference type="EMBL" id="QMBP01000020">
    <property type="protein sequence ID" value="RAZ85425.1"/>
    <property type="molecule type" value="Genomic_DNA"/>
</dbReference>
<sequence>MLIVEHKAGTAPAKTEFGRSYFLRPLLYRAGGGAAIGETADESAPLYTGRGCRQAGEGQRKR</sequence>
<evidence type="ECO:0000313" key="2">
    <source>
        <dbReference type="Proteomes" id="UP000251558"/>
    </source>
</evidence>
<organism evidence="1 2">
    <name type="scientific">Mesorhizobium hawassense</name>
    <dbReference type="NCBI Taxonomy" id="1209954"/>
    <lineage>
        <taxon>Bacteria</taxon>
        <taxon>Pseudomonadati</taxon>
        <taxon>Pseudomonadota</taxon>
        <taxon>Alphaproteobacteria</taxon>
        <taxon>Hyphomicrobiales</taxon>
        <taxon>Phyllobacteriaceae</taxon>
        <taxon>Mesorhizobium</taxon>
    </lineage>
</organism>
<accession>A0A330HAI9</accession>
<dbReference type="AlphaFoldDB" id="A0A330HAI9"/>
<gene>
    <name evidence="1" type="ORF">DPM33_30080</name>
</gene>